<dbReference type="AlphaFoldDB" id="A0AAW1WR30"/>
<dbReference type="Pfam" id="PF03479">
    <property type="entry name" value="PCC"/>
    <property type="match status" value="1"/>
</dbReference>
<feature type="compositionally biased region" description="Low complexity" evidence="6">
    <location>
        <begin position="121"/>
        <end position="138"/>
    </location>
</feature>
<proteinExistence type="predicted"/>
<keyword evidence="9" id="KW-1185">Reference proteome</keyword>
<dbReference type="EMBL" id="JBEDUW010000005">
    <property type="protein sequence ID" value="KAK9927215.1"/>
    <property type="molecule type" value="Genomic_DNA"/>
</dbReference>
<dbReference type="InterPro" id="IPR005175">
    <property type="entry name" value="PPC_dom"/>
</dbReference>
<gene>
    <name evidence="8" type="ORF">M0R45_024410</name>
</gene>
<keyword evidence="4 5" id="KW-0539">Nucleus</keyword>
<dbReference type="PANTHER" id="PTHR31500">
    <property type="entry name" value="AT-HOOK MOTIF NUCLEAR-LOCALIZED PROTEIN 9"/>
    <property type="match status" value="1"/>
</dbReference>
<protein>
    <recommendedName>
        <fullName evidence="5">AT-hook motif nuclear-localized protein</fullName>
    </recommendedName>
</protein>
<feature type="compositionally biased region" description="Polar residues" evidence="6">
    <location>
        <begin position="301"/>
        <end position="311"/>
    </location>
</feature>
<evidence type="ECO:0000256" key="5">
    <source>
        <dbReference type="RuleBase" id="RU367031"/>
    </source>
</evidence>
<keyword evidence="2 5" id="KW-0238">DNA-binding</keyword>
<sequence>MDGREAMALSGAQASYYIHRGGHGGSSPGSQIAGLHAPPGFRPMSNTAFQQPQSNVRVSSVGSTFSAEPSRPNYPHGISMNVSPGVPSGEPVKKKRGRPRKYGPGPGPGPSPDAPVSLGLSPMSSTPNPTPGSTSPTPKRNRGRPPGTGRKQQLANLGEWMNTSAGQAFAPHVITIEAGEDIVAKLLLFSQQRPRALCILSGNGTVSSVALRQPASTGVSVTYEGRFQILCLSGSYLVAEDGGSRDRTGGISVSLSSSDGHVIGGAVAMLIASSPVQVVLCSFVHGGSNKIKSKPVAGPNNGESSEPQNSEKLPPPTTAPSTQDYAPSTAGIWPGARLVDARNAHTGIDLTRG</sequence>
<dbReference type="InterPro" id="IPR039605">
    <property type="entry name" value="AHL"/>
</dbReference>
<evidence type="ECO:0000256" key="2">
    <source>
        <dbReference type="ARBA" id="ARBA00023125"/>
    </source>
</evidence>
<accession>A0AAW1WR30</accession>
<dbReference type="PANTHER" id="PTHR31500:SF64">
    <property type="entry name" value="AT-HOOK MOTIF NUCLEAR-LOCALIZED PROTEIN 12-RELATED"/>
    <property type="match status" value="1"/>
</dbReference>
<feature type="domain" description="PPC" evidence="7">
    <location>
        <begin position="166"/>
        <end position="305"/>
    </location>
</feature>
<dbReference type="Proteomes" id="UP001457282">
    <property type="component" value="Unassembled WGS sequence"/>
</dbReference>
<keyword evidence="1 5" id="KW-0805">Transcription regulation</keyword>
<evidence type="ECO:0000256" key="4">
    <source>
        <dbReference type="ARBA" id="ARBA00023242"/>
    </source>
</evidence>
<dbReference type="SUPFAM" id="SSF117856">
    <property type="entry name" value="AF0104/ALDC/Ptd012-like"/>
    <property type="match status" value="1"/>
</dbReference>
<comment type="subcellular location">
    <subcellularLocation>
        <location evidence="5">Nucleus</location>
    </subcellularLocation>
</comment>
<evidence type="ECO:0000256" key="6">
    <source>
        <dbReference type="SAM" id="MobiDB-lite"/>
    </source>
</evidence>
<feature type="compositionally biased region" description="Polar residues" evidence="6">
    <location>
        <begin position="44"/>
        <end position="67"/>
    </location>
</feature>
<evidence type="ECO:0000313" key="9">
    <source>
        <dbReference type="Proteomes" id="UP001457282"/>
    </source>
</evidence>
<keyword evidence="3 5" id="KW-0804">Transcription</keyword>
<evidence type="ECO:0000313" key="8">
    <source>
        <dbReference type="EMBL" id="KAK9927215.1"/>
    </source>
</evidence>
<evidence type="ECO:0000259" key="7">
    <source>
        <dbReference type="PROSITE" id="PS51742"/>
    </source>
</evidence>
<comment type="function">
    <text evidence="5">Transcription factor that specifically binds AT-rich DNA sequences related to the nuclear matrix attachment regions (MARs).</text>
</comment>
<evidence type="ECO:0000256" key="3">
    <source>
        <dbReference type="ARBA" id="ARBA00023163"/>
    </source>
</evidence>
<feature type="region of interest" description="Disordered" evidence="6">
    <location>
        <begin position="17"/>
        <end position="152"/>
    </location>
</feature>
<organism evidence="8 9">
    <name type="scientific">Rubus argutus</name>
    <name type="common">Southern blackberry</name>
    <dbReference type="NCBI Taxonomy" id="59490"/>
    <lineage>
        <taxon>Eukaryota</taxon>
        <taxon>Viridiplantae</taxon>
        <taxon>Streptophyta</taxon>
        <taxon>Embryophyta</taxon>
        <taxon>Tracheophyta</taxon>
        <taxon>Spermatophyta</taxon>
        <taxon>Magnoliopsida</taxon>
        <taxon>eudicotyledons</taxon>
        <taxon>Gunneridae</taxon>
        <taxon>Pentapetalae</taxon>
        <taxon>rosids</taxon>
        <taxon>fabids</taxon>
        <taxon>Rosales</taxon>
        <taxon>Rosaceae</taxon>
        <taxon>Rosoideae</taxon>
        <taxon>Rosoideae incertae sedis</taxon>
        <taxon>Rubus</taxon>
    </lineage>
</organism>
<evidence type="ECO:0000256" key="1">
    <source>
        <dbReference type="ARBA" id="ARBA00023015"/>
    </source>
</evidence>
<dbReference type="PROSITE" id="PS51742">
    <property type="entry name" value="PPC"/>
    <property type="match status" value="1"/>
</dbReference>
<reference evidence="8 9" key="1">
    <citation type="journal article" date="2023" name="G3 (Bethesda)">
        <title>A chromosome-length genome assembly and annotation of blackberry (Rubus argutus, cv. 'Hillquist').</title>
        <authorList>
            <person name="Bruna T."/>
            <person name="Aryal R."/>
            <person name="Dudchenko O."/>
            <person name="Sargent D.J."/>
            <person name="Mead D."/>
            <person name="Buti M."/>
            <person name="Cavallini A."/>
            <person name="Hytonen T."/>
            <person name="Andres J."/>
            <person name="Pham M."/>
            <person name="Weisz D."/>
            <person name="Mascagni F."/>
            <person name="Usai G."/>
            <person name="Natali L."/>
            <person name="Bassil N."/>
            <person name="Fernandez G.E."/>
            <person name="Lomsadze A."/>
            <person name="Armour M."/>
            <person name="Olukolu B."/>
            <person name="Poorten T."/>
            <person name="Britton C."/>
            <person name="Davik J."/>
            <person name="Ashrafi H."/>
            <person name="Aiden E.L."/>
            <person name="Borodovsky M."/>
            <person name="Worthington M."/>
        </authorList>
    </citation>
    <scope>NUCLEOTIDE SEQUENCE [LARGE SCALE GENOMIC DNA]</scope>
    <source>
        <strain evidence="8">PI 553951</strain>
    </source>
</reference>
<name>A0AAW1WR30_RUBAR</name>
<dbReference type="GO" id="GO:0003680">
    <property type="term" value="F:minor groove of adenine-thymine-rich DNA binding"/>
    <property type="evidence" value="ECO:0007669"/>
    <property type="project" value="UniProtKB-UniRule"/>
</dbReference>
<dbReference type="Gene3D" id="3.30.1330.80">
    <property type="entry name" value="Hypothetical protein, similar to alpha- acetolactate decarboxylase, domain 2"/>
    <property type="match status" value="1"/>
</dbReference>
<dbReference type="CDD" id="cd11378">
    <property type="entry name" value="DUF296"/>
    <property type="match status" value="1"/>
</dbReference>
<feature type="region of interest" description="Disordered" evidence="6">
    <location>
        <begin position="292"/>
        <end position="332"/>
    </location>
</feature>
<comment type="domain">
    <text evidence="5">The PPC domain mediates interactions between AHL proteins.</text>
</comment>
<dbReference type="GO" id="GO:0005634">
    <property type="term" value="C:nucleus"/>
    <property type="evidence" value="ECO:0007669"/>
    <property type="project" value="UniProtKB-SubCell"/>
</dbReference>
<comment type="caution">
    <text evidence="8">The sequence shown here is derived from an EMBL/GenBank/DDBJ whole genome shotgun (WGS) entry which is preliminary data.</text>
</comment>